<reference evidence="4" key="1">
    <citation type="submission" date="2024-06" db="EMBL/GenBank/DDBJ databases">
        <authorList>
            <person name="Ryan C."/>
        </authorList>
    </citation>
    <scope>NUCLEOTIDE SEQUENCE [LARGE SCALE GENOMIC DNA]</scope>
</reference>
<feature type="region of interest" description="Disordered" evidence="1">
    <location>
        <begin position="1"/>
        <end position="44"/>
    </location>
</feature>
<protein>
    <submittedName>
        <fullName evidence="3">Uncharacterized protein</fullName>
    </submittedName>
</protein>
<keyword evidence="4" id="KW-1185">Reference proteome</keyword>
<reference evidence="3 4" key="2">
    <citation type="submission" date="2024-10" db="EMBL/GenBank/DDBJ databases">
        <authorList>
            <person name="Ryan C."/>
        </authorList>
    </citation>
    <scope>NUCLEOTIDE SEQUENCE [LARGE SCALE GENOMIC DNA]</scope>
</reference>
<gene>
    <name evidence="3" type="ORF">URODEC1_LOCUS90029</name>
</gene>
<feature type="transmembrane region" description="Helical" evidence="2">
    <location>
        <begin position="89"/>
        <end position="106"/>
    </location>
</feature>
<keyword evidence="2" id="KW-1133">Transmembrane helix</keyword>
<dbReference type="Proteomes" id="UP001497457">
    <property type="component" value="Chromosome 35b"/>
</dbReference>
<evidence type="ECO:0000313" key="4">
    <source>
        <dbReference type="Proteomes" id="UP001497457"/>
    </source>
</evidence>
<evidence type="ECO:0000313" key="3">
    <source>
        <dbReference type="EMBL" id="CAL5047643.1"/>
    </source>
</evidence>
<keyword evidence="2" id="KW-0812">Transmembrane</keyword>
<evidence type="ECO:0000256" key="1">
    <source>
        <dbReference type="SAM" id="MobiDB-lite"/>
    </source>
</evidence>
<name>A0ABC9DXD0_9POAL</name>
<sequence>MAVRCPSSTPRRDLGPRDSPPAYSRPPTSQGGSNNKADVARNTKEEADHLLAKLEKEGVEIDGKIACIIYDGIARIKAEAERENLKRKGMVLLVTFASAAIGWVMGVEWTENAIRKEFAKRRCA</sequence>
<organism evidence="3 4">
    <name type="scientific">Urochloa decumbens</name>
    <dbReference type="NCBI Taxonomy" id="240449"/>
    <lineage>
        <taxon>Eukaryota</taxon>
        <taxon>Viridiplantae</taxon>
        <taxon>Streptophyta</taxon>
        <taxon>Embryophyta</taxon>
        <taxon>Tracheophyta</taxon>
        <taxon>Spermatophyta</taxon>
        <taxon>Magnoliopsida</taxon>
        <taxon>Liliopsida</taxon>
        <taxon>Poales</taxon>
        <taxon>Poaceae</taxon>
        <taxon>PACMAD clade</taxon>
        <taxon>Panicoideae</taxon>
        <taxon>Panicodae</taxon>
        <taxon>Paniceae</taxon>
        <taxon>Melinidinae</taxon>
        <taxon>Urochloa</taxon>
    </lineage>
</organism>
<evidence type="ECO:0000256" key="2">
    <source>
        <dbReference type="SAM" id="Phobius"/>
    </source>
</evidence>
<accession>A0ABC9DXD0</accession>
<feature type="compositionally biased region" description="Polar residues" evidence="1">
    <location>
        <begin position="26"/>
        <end position="36"/>
    </location>
</feature>
<dbReference type="EMBL" id="OZ075145">
    <property type="protein sequence ID" value="CAL5047643.1"/>
    <property type="molecule type" value="Genomic_DNA"/>
</dbReference>
<keyword evidence="2" id="KW-0472">Membrane</keyword>
<proteinExistence type="predicted"/>
<dbReference type="AlphaFoldDB" id="A0ABC9DXD0"/>